<evidence type="ECO:0000256" key="3">
    <source>
        <dbReference type="ARBA" id="ARBA00022827"/>
    </source>
</evidence>
<organism evidence="5 6">
    <name type="scientific">Williamsia herbipolensis</name>
    <dbReference type="NCBI Taxonomy" id="1603258"/>
    <lineage>
        <taxon>Bacteria</taxon>
        <taxon>Bacillati</taxon>
        <taxon>Actinomycetota</taxon>
        <taxon>Actinomycetes</taxon>
        <taxon>Mycobacteriales</taxon>
        <taxon>Nocardiaceae</taxon>
        <taxon>Williamsia</taxon>
    </lineage>
</organism>
<dbReference type="InterPro" id="IPR020946">
    <property type="entry name" value="Flavin_mOase-like"/>
</dbReference>
<dbReference type="AlphaFoldDB" id="A0AAU4K0W6"/>
<reference evidence="5 6" key="1">
    <citation type="submission" date="2022-10" db="EMBL/GenBank/DDBJ databases">
        <title>The complete genomes of actinobacterial strains from the NBC collection.</title>
        <authorList>
            <person name="Joergensen T.S."/>
            <person name="Alvarez Arevalo M."/>
            <person name="Sterndorff E.B."/>
            <person name="Faurdal D."/>
            <person name="Vuksanovic O."/>
            <person name="Mourched A.-S."/>
            <person name="Charusanti P."/>
            <person name="Shaw S."/>
            <person name="Blin K."/>
            <person name="Weber T."/>
        </authorList>
    </citation>
    <scope>NUCLEOTIDE SEQUENCE [LARGE SCALE GENOMIC DNA]</scope>
    <source>
        <strain evidence="5 6">NBC_00319</strain>
    </source>
</reference>
<dbReference type="EMBL" id="CP108021">
    <property type="protein sequence ID" value="WUM19620.1"/>
    <property type="molecule type" value="Genomic_DNA"/>
</dbReference>
<keyword evidence="3" id="KW-0274">FAD</keyword>
<evidence type="ECO:0000256" key="2">
    <source>
        <dbReference type="ARBA" id="ARBA00022630"/>
    </source>
</evidence>
<dbReference type="PANTHER" id="PTHR42877">
    <property type="entry name" value="L-ORNITHINE N(5)-MONOOXYGENASE-RELATED"/>
    <property type="match status" value="1"/>
</dbReference>
<dbReference type="GO" id="GO:0050660">
    <property type="term" value="F:flavin adenine dinucleotide binding"/>
    <property type="evidence" value="ECO:0007669"/>
    <property type="project" value="InterPro"/>
</dbReference>
<evidence type="ECO:0000256" key="1">
    <source>
        <dbReference type="ARBA" id="ARBA00010139"/>
    </source>
</evidence>
<dbReference type="PRINTS" id="PR00368">
    <property type="entry name" value="FADPNR"/>
</dbReference>
<dbReference type="Pfam" id="PF00743">
    <property type="entry name" value="FMO-like"/>
    <property type="match status" value="1"/>
</dbReference>
<keyword evidence="4" id="KW-0560">Oxidoreductase</keyword>
<dbReference type="PANTHER" id="PTHR42877:SF4">
    <property type="entry name" value="FAD_NAD(P)-BINDING DOMAIN-CONTAINING PROTEIN-RELATED"/>
    <property type="match status" value="1"/>
</dbReference>
<accession>A0AAU4K0W6</accession>
<dbReference type="Proteomes" id="UP001432128">
    <property type="component" value="Chromosome"/>
</dbReference>
<protein>
    <submittedName>
        <fullName evidence="5">NAD(P)/FAD-dependent oxidoreductase</fullName>
    </submittedName>
</protein>
<keyword evidence="2" id="KW-0285">Flavoprotein</keyword>
<dbReference type="GO" id="GO:0004499">
    <property type="term" value="F:N,N-dimethylaniline monooxygenase activity"/>
    <property type="evidence" value="ECO:0007669"/>
    <property type="project" value="InterPro"/>
</dbReference>
<dbReference type="RefSeq" id="WP_328857096.1">
    <property type="nucleotide sequence ID" value="NZ_CP108021.1"/>
</dbReference>
<dbReference type="GO" id="GO:0050661">
    <property type="term" value="F:NADP binding"/>
    <property type="evidence" value="ECO:0007669"/>
    <property type="project" value="InterPro"/>
</dbReference>
<evidence type="ECO:0000313" key="6">
    <source>
        <dbReference type="Proteomes" id="UP001432128"/>
    </source>
</evidence>
<gene>
    <name evidence="5" type="ORF">OG579_18260</name>
</gene>
<keyword evidence="6" id="KW-1185">Reference proteome</keyword>
<dbReference type="Gene3D" id="3.50.50.60">
    <property type="entry name" value="FAD/NAD(P)-binding domain"/>
    <property type="match status" value="2"/>
</dbReference>
<dbReference type="KEGG" id="whr:OG579_18260"/>
<dbReference type="InterPro" id="IPR036188">
    <property type="entry name" value="FAD/NAD-bd_sf"/>
</dbReference>
<evidence type="ECO:0000313" key="5">
    <source>
        <dbReference type="EMBL" id="WUM19620.1"/>
    </source>
</evidence>
<name>A0AAU4K0W6_9NOCA</name>
<sequence length="496" mass="54153">MTPIDNHSDDHHVLAIVGSGFAGVGAAIRLAHHHEGSVVIFERAASLGGVWRDNDYPGAACDVQSVLYSFSFAPSADWRTVFARQSEIRAYLERVARDHGLMPRLRTRCAVESITWDTARSRWILQTERGTSTADHVVLATGALADPAIPDIADLHTFSGPVFHSAQWDHSVDLTNRRVAVVGTGASAIQFVPQIQPLVSSLILFQRTAPWVMPRNDAPISRRTRAATRWIPGVQKLRRAKVFALRELKLAAFRHPRLMAIGEKEARAHLAHAVADPALRAKLTPDYRMGCKRILISDNYYPALAQPNVDVNTTGIARATSRGLIDTDGVEHSVDAIIFGTGFDTSRLPLTDVVTGPAGSTLSEHWGDSQRAYMGTSVAGFPNLYLMHGPNIGLGHTSVIMMLESQLRYIDAAMTLQDDRGATTVEPTVAAEDDFVRDVDDLTDGTVWTSGGCSSWYLDSTGRNSNLWPASIAGYRRRASVFRADDHLTRTAGGQS</sequence>
<dbReference type="PRINTS" id="PR00469">
    <property type="entry name" value="PNDRDTASEII"/>
</dbReference>
<evidence type="ECO:0000256" key="4">
    <source>
        <dbReference type="ARBA" id="ARBA00023002"/>
    </source>
</evidence>
<comment type="similarity">
    <text evidence="1">Belongs to the FAD-binding monooxygenase family.</text>
</comment>
<dbReference type="SUPFAM" id="SSF51905">
    <property type="entry name" value="FAD/NAD(P)-binding domain"/>
    <property type="match status" value="2"/>
</dbReference>
<dbReference type="InterPro" id="IPR051209">
    <property type="entry name" value="FAD-bind_Monooxygenase_sf"/>
</dbReference>
<proteinExistence type="inferred from homology"/>